<feature type="compositionally biased region" description="Polar residues" evidence="1">
    <location>
        <begin position="30"/>
        <end position="40"/>
    </location>
</feature>
<feature type="region of interest" description="Disordered" evidence="1">
    <location>
        <begin position="1"/>
        <end position="128"/>
    </location>
</feature>
<protein>
    <recommendedName>
        <fullName evidence="2">MOM1 alpha-helical domain-containing protein</fullName>
    </recommendedName>
</protein>
<dbReference type="PANTHER" id="PTHR35116:SF2">
    <property type="entry name" value="ATP-DEPENDENT HELICASE FAMILY PROTEIN-RELATED"/>
    <property type="match status" value="1"/>
</dbReference>
<feature type="region of interest" description="Disordered" evidence="1">
    <location>
        <begin position="1263"/>
        <end position="1310"/>
    </location>
</feature>
<feature type="region of interest" description="Disordered" evidence="1">
    <location>
        <begin position="630"/>
        <end position="651"/>
    </location>
</feature>
<dbReference type="PANTHER" id="PTHR35116">
    <property type="entry name" value="HELICASE PROTEIN MOM1"/>
    <property type="match status" value="1"/>
</dbReference>
<accession>A0ABC8R1W8</accession>
<name>A0ABC8R1W8_9AQUA</name>
<dbReference type="EMBL" id="CAUOFW020000910">
    <property type="protein sequence ID" value="CAK9138730.1"/>
    <property type="molecule type" value="Genomic_DNA"/>
</dbReference>
<feature type="compositionally biased region" description="Pro residues" evidence="1">
    <location>
        <begin position="1281"/>
        <end position="1292"/>
    </location>
</feature>
<evidence type="ECO:0000313" key="4">
    <source>
        <dbReference type="Proteomes" id="UP001642360"/>
    </source>
</evidence>
<feature type="domain" description="MOM1 alpha-helical" evidence="2">
    <location>
        <begin position="305"/>
        <end position="438"/>
    </location>
</feature>
<dbReference type="Proteomes" id="UP001642360">
    <property type="component" value="Unassembled WGS sequence"/>
</dbReference>
<feature type="compositionally biased region" description="Low complexity" evidence="1">
    <location>
        <begin position="94"/>
        <end position="104"/>
    </location>
</feature>
<organism evidence="3 4">
    <name type="scientific">Ilex paraguariensis</name>
    <name type="common">yerba mate</name>
    <dbReference type="NCBI Taxonomy" id="185542"/>
    <lineage>
        <taxon>Eukaryota</taxon>
        <taxon>Viridiplantae</taxon>
        <taxon>Streptophyta</taxon>
        <taxon>Embryophyta</taxon>
        <taxon>Tracheophyta</taxon>
        <taxon>Spermatophyta</taxon>
        <taxon>Magnoliopsida</taxon>
        <taxon>eudicotyledons</taxon>
        <taxon>Gunneridae</taxon>
        <taxon>Pentapetalae</taxon>
        <taxon>asterids</taxon>
        <taxon>campanulids</taxon>
        <taxon>Aquifoliales</taxon>
        <taxon>Aquifoliaceae</taxon>
        <taxon>Ilex</taxon>
    </lineage>
</organism>
<dbReference type="Gene3D" id="6.10.250.1310">
    <property type="match status" value="1"/>
</dbReference>
<dbReference type="Pfam" id="PF25029">
    <property type="entry name" value="MOM1"/>
    <property type="match status" value="1"/>
</dbReference>
<keyword evidence="4" id="KW-1185">Reference proteome</keyword>
<gene>
    <name evidence="3" type="ORF">ILEXP_LOCUS6080</name>
</gene>
<sequence>MMANDTQYTHRSRDAESNGSGRRFRYCTSGFGTAGTSGLRRSSRETLLRKLITSSPSSTRKSERLEKLAPNTSPFKRTFEKHKMPSPLKRSDSKQQTSSSSSGSKKPEKSSGSTDMKQNKKREKNVKQWTIEASEVHKTGKHDLKPVGRKRKRMDARTYKSLFKLQRRGIALDVDEEPEKPVKLSRIDRRDVGVGGSKQLENRVDGGAECSGKLVEELREECVEIASEGAQEPSNSSRRGFDAEEFGNHVEGELSYASRKHSCAEEPYKRVESFMTCSKRQSDDNSLAEVHVVQSEERRILSYSWRNLYLLLKMEISRLCETLKLSVVLSHRVHLSFLQEDIRVMANNFLEYVLENHHVNQEPASILHAFQISVCWIAASLLKHKIDRKESILLAKDHLDFSCKEEEANYVYAKLRVLKKMFLTSTDIAKESRSSKDHISAAEDILKEPLDAGESHMRALNLHNLKLEGKGGSRDRESVVELVLSQQEQAFICKMAKKEMPRSVRRVQKKCKRRMTNLLQQQQEEIQGFHRFWVEECLRLEKEHRMESALVRSIHNNISVQMDKLNALHDEFAEKMEDHKHQKDKCFKDLETKHLAARVEEEQKAENWLAEVKSCTSEDRVLNKLPLHRSKSNNKVEHSQAGEYKTDNGPKSVVHVPEHPTEHIPDRIEHSTQVNWVAPAEIPDTLLNETVGKPTETISIPMNPVSVYDDDVEALATGRALFARIEQPSAVGSSSDGTENIVSANLHSFEEQTSDVVPSILRVEEVPLDVSETIPNEVVCVVGSVQIGTTAVVSNAENGRENEIRFDVPNALGIQSDGANCSFNVVSSSQEPSLVNLPLLQPVVSPTCSDLSPQNLALQDEGSQALASTGILDEDATLQGNQRTLQQDDVQALQPVGAGSIDQAYHEAPLLEPLDRLCRSMCIHEGRDQHDLLSANELGREPCSEGHISSQNAESSFLLAVNQAELPGHATSQTGGKLVVHSSTVATQLPLGNNQPDLSLPGRVQNQLSGKFQVSLQNVEAPPQVVEVRVELPNQTVLQPGENLSSVQGFNHVPTHSAHQEAFGMPTLSLYTDPLQNELERLRKETEQAIKVHEDTKVWLKSECDKEIAQIRSKYEAKHQEAEAAFLLKKNEADTNHKKVLMNKMLAEAFKSKCQDLRHNGTLGISQAMPSSLMQPTPRPLVSGLYPAGQPPASQLITPRPPRVHHSAALLSSSMSRTLHISSVTPSTRNLRVGGEIRAPAPHIQPFRHASMSAASLASLPRGIPYQQAPNNLPETAPSHPQLPPQPTPPLPTNHSGPYRRSPQPETARGLPAHSLSLSALELLMDIDNCTSAHQSNSLPPLPDFSVNFGSLDLSEFGALASAHVSSTPSAVAADVFCLSDDD</sequence>
<dbReference type="InterPro" id="IPR039322">
    <property type="entry name" value="MOM1"/>
</dbReference>
<evidence type="ECO:0000313" key="3">
    <source>
        <dbReference type="EMBL" id="CAK9138730.1"/>
    </source>
</evidence>
<feature type="compositionally biased region" description="Basic and acidic residues" evidence="1">
    <location>
        <begin position="77"/>
        <end position="93"/>
    </location>
</feature>
<feature type="compositionally biased region" description="Basic and acidic residues" evidence="1">
    <location>
        <begin position="634"/>
        <end position="648"/>
    </location>
</feature>
<evidence type="ECO:0000259" key="2">
    <source>
        <dbReference type="Pfam" id="PF25029"/>
    </source>
</evidence>
<reference evidence="3 4" key="1">
    <citation type="submission" date="2024-02" db="EMBL/GenBank/DDBJ databases">
        <authorList>
            <person name="Vignale AGUSTIN F."/>
            <person name="Sosa J E."/>
            <person name="Modenutti C."/>
        </authorList>
    </citation>
    <scope>NUCLEOTIDE SEQUENCE [LARGE SCALE GENOMIC DNA]</scope>
</reference>
<comment type="caution">
    <text evidence="3">The sequence shown here is derived from an EMBL/GenBank/DDBJ whole genome shotgun (WGS) entry which is preliminary data.</text>
</comment>
<evidence type="ECO:0000256" key="1">
    <source>
        <dbReference type="SAM" id="MobiDB-lite"/>
    </source>
</evidence>
<proteinExistence type="predicted"/>
<dbReference type="InterPro" id="IPR056882">
    <property type="entry name" value="MOM1_dom"/>
</dbReference>